<name>A0A497YAP2_9SPHI</name>
<dbReference type="EMBL" id="SOPX01000002">
    <property type="protein sequence ID" value="TFB31909.1"/>
    <property type="molecule type" value="Genomic_DNA"/>
</dbReference>
<evidence type="ECO:0000313" key="3">
    <source>
        <dbReference type="Proteomes" id="UP000273898"/>
    </source>
</evidence>
<evidence type="ECO:0000313" key="1">
    <source>
        <dbReference type="EMBL" id="RLJ80652.1"/>
    </source>
</evidence>
<dbReference type="RefSeq" id="WP_121283238.1">
    <property type="nucleotide sequence ID" value="NZ_RCCK01000010.1"/>
</dbReference>
<dbReference type="Proteomes" id="UP000273898">
    <property type="component" value="Unassembled WGS sequence"/>
</dbReference>
<dbReference type="OrthoDB" id="752086at2"/>
<evidence type="ECO:0000313" key="2">
    <source>
        <dbReference type="EMBL" id="TFB31909.1"/>
    </source>
</evidence>
<dbReference type="EMBL" id="RCCK01000010">
    <property type="protein sequence ID" value="RLJ80652.1"/>
    <property type="molecule type" value="Genomic_DNA"/>
</dbReference>
<gene>
    <name evidence="1" type="ORF">BCL90_1443</name>
    <name evidence="2" type="ORF">E3V97_15165</name>
</gene>
<evidence type="ECO:0000313" key="4">
    <source>
        <dbReference type="Proteomes" id="UP000297429"/>
    </source>
</evidence>
<proteinExistence type="predicted"/>
<sequence>MKTPTKNITAPILERYRKYGVTERKKNELDALTIQVMDAQGNVAQYQSIVNALTTKSNDLQGFLATATNNKTQAYNNKILIDQLVQSAADLQSNSKIAFNEMVEANVQTKFLTAKINTVINKLIYSAEVINKLANVIVRKKALNPLISDELVSMVTIAGADANNAVALTLVALQSAFVAQATEMEAETTIGLEYTQSIGFTEMITGYANADGLASLQQLFYQAYAVAKKNYTLAEKANFTAAKQLNMAKASLNTAQVKLKSLQSGLAAANAAALAS</sequence>
<accession>A0A497YAP2</accession>
<keyword evidence="4" id="KW-1185">Reference proteome</keyword>
<reference evidence="2 4" key="2">
    <citation type="submission" date="2019-03" db="EMBL/GenBank/DDBJ databases">
        <authorList>
            <person name="He R.-H."/>
        </authorList>
    </citation>
    <scope>NUCLEOTIDE SEQUENCE [LARGE SCALE GENOMIC DNA]</scope>
    <source>
        <strain evidence="2 4">DSM 19624</strain>
    </source>
</reference>
<evidence type="ECO:0008006" key="5">
    <source>
        <dbReference type="Google" id="ProtNLM"/>
    </source>
</evidence>
<comment type="caution">
    <text evidence="1">The sequence shown here is derived from an EMBL/GenBank/DDBJ whole genome shotgun (WGS) entry which is preliminary data.</text>
</comment>
<protein>
    <recommendedName>
        <fullName evidence="5">Toxic anion resistance protein</fullName>
    </recommendedName>
</protein>
<reference evidence="1 3" key="1">
    <citation type="submission" date="2018-10" db="EMBL/GenBank/DDBJ databases">
        <title>Genomic Encyclopedia of Archaeal and Bacterial Type Strains, Phase II (KMG-II): from individual species to whole genera.</title>
        <authorList>
            <person name="Goeker M."/>
        </authorList>
    </citation>
    <scope>NUCLEOTIDE SEQUENCE [LARGE SCALE GENOMIC DNA]</scope>
    <source>
        <strain evidence="1 3">DSM 19624</strain>
    </source>
</reference>
<dbReference type="Proteomes" id="UP000297429">
    <property type="component" value="Unassembled WGS sequence"/>
</dbReference>
<dbReference type="AlphaFoldDB" id="A0A497YAP2"/>
<organism evidence="1 3">
    <name type="scientific">Pedobacter alluvionis</name>
    <dbReference type="NCBI Taxonomy" id="475253"/>
    <lineage>
        <taxon>Bacteria</taxon>
        <taxon>Pseudomonadati</taxon>
        <taxon>Bacteroidota</taxon>
        <taxon>Sphingobacteriia</taxon>
        <taxon>Sphingobacteriales</taxon>
        <taxon>Sphingobacteriaceae</taxon>
        <taxon>Pedobacter</taxon>
    </lineage>
</organism>